<dbReference type="GO" id="GO:0004805">
    <property type="term" value="F:trehalose-phosphatase activity"/>
    <property type="evidence" value="ECO:0007669"/>
    <property type="project" value="TreeGrafter"/>
</dbReference>
<gene>
    <name evidence="2" type="ORF">Pyn_31969</name>
</gene>
<feature type="region of interest" description="Disordered" evidence="1">
    <location>
        <begin position="99"/>
        <end position="168"/>
    </location>
</feature>
<evidence type="ECO:0000313" key="3">
    <source>
        <dbReference type="Proteomes" id="UP000250321"/>
    </source>
</evidence>
<comment type="caution">
    <text evidence="2">The sequence shown here is derived from an EMBL/GenBank/DDBJ whole genome shotgun (WGS) entry which is preliminary data.</text>
</comment>
<evidence type="ECO:0000313" key="2">
    <source>
        <dbReference type="EMBL" id="PQP96229.1"/>
    </source>
</evidence>
<evidence type="ECO:0000256" key="1">
    <source>
        <dbReference type="SAM" id="MobiDB-lite"/>
    </source>
</evidence>
<feature type="compositionally biased region" description="Basic and acidic residues" evidence="1">
    <location>
        <begin position="112"/>
        <end position="125"/>
    </location>
</feature>
<dbReference type="Proteomes" id="UP000250321">
    <property type="component" value="Unassembled WGS sequence"/>
</dbReference>
<dbReference type="OrthoDB" id="755951at2759"/>
<protein>
    <submittedName>
        <fullName evidence="2">Alpha alpha-trehalose-phosphate synthase</fullName>
    </submittedName>
</protein>
<dbReference type="STRING" id="2094558.A0A314XU29"/>
<dbReference type="PANTHER" id="PTHR10788:SF130">
    <property type="entry name" value="ALPHA,ALPHA-TREHALOSE-PHOSPHATE SYNTHASE [UDP-FORMING] 1"/>
    <property type="match status" value="1"/>
</dbReference>
<dbReference type="InterPro" id="IPR036412">
    <property type="entry name" value="HAD-like_sf"/>
</dbReference>
<dbReference type="InterPro" id="IPR003337">
    <property type="entry name" value="Trehalose_PPase"/>
</dbReference>
<dbReference type="PANTHER" id="PTHR10788">
    <property type="entry name" value="TREHALOSE-6-PHOSPHATE SYNTHASE"/>
    <property type="match status" value="1"/>
</dbReference>
<dbReference type="Pfam" id="PF02358">
    <property type="entry name" value="Trehalose_PPase"/>
    <property type="match status" value="1"/>
</dbReference>
<dbReference type="GO" id="GO:0005829">
    <property type="term" value="C:cytosol"/>
    <property type="evidence" value="ECO:0007669"/>
    <property type="project" value="TreeGrafter"/>
</dbReference>
<sequence>MPEHLNMEWVESVKHVLEYFTERTPRSHLDDRETSLVWNYKYAGSRSVEVRPVGVTKGAAIDRILGEIVHSKSMTTPIDYVLCIGHFLGKDEDVYTFFEPDLPPEQMGLPRKMTDGQELPSERRSSLKVPSNKSASKSAQSKTQRPLPNPEKNANHSNGNARWPSPEKTSWNVLDLKRENYYSCTVGRTRSNARYLLQSSDDVVSFLKELAGASSASS</sequence>
<dbReference type="SUPFAM" id="SSF56784">
    <property type="entry name" value="HAD-like"/>
    <property type="match status" value="1"/>
</dbReference>
<feature type="compositionally biased region" description="Low complexity" evidence="1">
    <location>
        <begin position="131"/>
        <end position="142"/>
    </location>
</feature>
<dbReference type="GO" id="GO:0005992">
    <property type="term" value="P:trehalose biosynthetic process"/>
    <property type="evidence" value="ECO:0007669"/>
    <property type="project" value="InterPro"/>
</dbReference>
<dbReference type="GO" id="GO:0003825">
    <property type="term" value="F:alpha,alpha-trehalose-phosphate synthase (UDP-forming) activity"/>
    <property type="evidence" value="ECO:0007669"/>
    <property type="project" value="TreeGrafter"/>
</dbReference>
<dbReference type="InterPro" id="IPR001830">
    <property type="entry name" value="Glyco_trans_20"/>
</dbReference>
<dbReference type="EMBL" id="PJQY01002132">
    <property type="protein sequence ID" value="PQP96229.1"/>
    <property type="molecule type" value="Genomic_DNA"/>
</dbReference>
<proteinExistence type="predicted"/>
<dbReference type="AlphaFoldDB" id="A0A314XU29"/>
<organism evidence="2 3">
    <name type="scientific">Prunus yedoensis var. nudiflora</name>
    <dbReference type="NCBI Taxonomy" id="2094558"/>
    <lineage>
        <taxon>Eukaryota</taxon>
        <taxon>Viridiplantae</taxon>
        <taxon>Streptophyta</taxon>
        <taxon>Embryophyta</taxon>
        <taxon>Tracheophyta</taxon>
        <taxon>Spermatophyta</taxon>
        <taxon>Magnoliopsida</taxon>
        <taxon>eudicotyledons</taxon>
        <taxon>Gunneridae</taxon>
        <taxon>Pentapetalae</taxon>
        <taxon>rosids</taxon>
        <taxon>fabids</taxon>
        <taxon>Rosales</taxon>
        <taxon>Rosaceae</taxon>
        <taxon>Amygdaloideae</taxon>
        <taxon>Amygdaleae</taxon>
        <taxon>Prunus</taxon>
    </lineage>
</organism>
<keyword evidence="3" id="KW-1185">Reference proteome</keyword>
<reference evidence="2 3" key="1">
    <citation type="submission" date="2018-02" db="EMBL/GenBank/DDBJ databases">
        <title>Draft genome of wild Prunus yedoensis var. nudiflora.</title>
        <authorList>
            <person name="Baek S."/>
            <person name="Kim J.-H."/>
            <person name="Choi K."/>
            <person name="Kim G.-B."/>
            <person name="Cho A."/>
            <person name="Jang H."/>
            <person name="Shin C.-H."/>
            <person name="Yu H.-J."/>
            <person name="Mun J.-H."/>
        </authorList>
    </citation>
    <scope>NUCLEOTIDE SEQUENCE [LARGE SCALE GENOMIC DNA]</scope>
    <source>
        <strain evidence="3">cv. Jeju island</strain>
        <tissue evidence="2">Leaf</tissue>
    </source>
</reference>
<accession>A0A314XU29</accession>
<name>A0A314XU29_PRUYE</name>